<keyword evidence="4" id="KW-1185">Reference proteome</keyword>
<dbReference type="Pfam" id="PF00990">
    <property type="entry name" value="GGDEF"/>
    <property type="match status" value="1"/>
</dbReference>
<dbReference type="SMART" id="SM00267">
    <property type="entry name" value="GGDEF"/>
    <property type="match status" value="1"/>
</dbReference>
<evidence type="ECO:0000256" key="1">
    <source>
        <dbReference type="SAM" id="Phobius"/>
    </source>
</evidence>
<dbReference type="EMBL" id="JARLKY010000012">
    <property type="protein sequence ID" value="MEC0226605.1"/>
    <property type="molecule type" value="Genomic_DNA"/>
</dbReference>
<dbReference type="RefSeq" id="WP_326071031.1">
    <property type="nucleotide sequence ID" value="NZ_JARLKY010000012.1"/>
</dbReference>
<dbReference type="PANTHER" id="PTHR45138">
    <property type="entry name" value="REGULATORY COMPONENTS OF SENSORY TRANSDUCTION SYSTEM"/>
    <property type="match status" value="1"/>
</dbReference>
<dbReference type="Gene3D" id="3.30.70.270">
    <property type="match status" value="1"/>
</dbReference>
<proteinExistence type="predicted"/>
<feature type="transmembrane region" description="Helical" evidence="1">
    <location>
        <begin position="129"/>
        <end position="148"/>
    </location>
</feature>
<dbReference type="PROSITE" id="PS50887">
    <property type="entry name" value="GGDEF"/>
    <property type="match status" value="1"/>
</dbReference>
<keyword evidence="1" id="KW-0812">Transmembrane</keyword>
<name>A0ABU6FXZ2_9BACL</name>
<dbReference type="PANTHER" id="PTHR45138:SF9">
    <property type="entry name" value="DIGUANYLATE CYCLASE DGCM-RELATED"/>
    <property type="match status" value="1"/>
</dbReference>
<gene>
    <name evidence="3" type="ORF">P4I72_05695</name>
</gene>
<accession>A0ABU6FXZ2</accession>
<protein>
    <submittedName>
        <fullName evidence="3">GGDEF domain-containing protein</fullName>
    </submittedName>
</protein>
<sequence length="321" mass="36218">MLTSTILFLNYYHRTTTDLIIFVVLFVLAVTYMAVTEIAIHRSPVDSVFYRYATRIGVLMDYTAFLAIISLTGGTNSPLYPIAYLVLLHASLYWSLVGAIVAIVMVSIGYIGVVLWVDGGFMQQEMPRHLFNFAFLIMIGVIGGIIVARERKHFVEKGIFENLAKKDYLTGLYNHRSFQEQIRETIVQKKHFCLVMGDIDYFKKINDQYGHQVGDAVLRAIGTLLNSVISANQGSAFRYGGEEFALILYTQDQQEAAEILRQFTDKLSMLEFGADIAKFPITMSFGATIRNKEQRTTELVAAADSLLYAAKEQGRNRLIWG</sequence>
<dbReference type="InterPro" id="IPR043128">
    <property type="entry name" value="Rev_trsase/Diguanyl_cyclase"/>
</dbReference>
<dbReference type="InterPro" id="IPR050469">
    <property type="entry name" value="Diguanylate_Cyclase"/>
</dbReference>
<feature type="transmembrane region" description="Helical" evidence="1">
    <location>
        <begin position="20"/>
        <end position="40"/>
    </location>
</feature>
<feature type="transmembrane region" description="Helical" evidence="1">
    <location>
        <begin position="92"/>
        <end position="117"/>
    </location>
</feature>
<keyword evidence="1" id="KW-0472">Membrane</keyword>
<organism evidence="3 4">
    <name type="scientific">Paenibacillus alba</name>
    <dbReference type="NCBI Taxonomy" id="1197127"/>
    <lineage>
        <taxon>Bacteria</taxon>
        <taxon>Bacillati</taxon>
        <taxon>Bacillota</taxon>
        <taxon>Bacilli</taxon>
        <taxon>Bacillales</taxon>
        <taxon>Paenibacillaceae</taxon>
        <taxon>Paenibacillus</taxon>
    </lineage>
</organism>
<comment type="caution">
    <text evidence="3">The sequence shown here is derived from an EMBL/GenBank/DDBJ whole genome shotgun (WGS) entry which is preliminary data.</text>
</comment>
<dbReference type="SUPFAM" id="SSF55073">
    <property type="entry name" value="Nucleotide cyclase"/>
    <property type="match status" value="1"/>
</dbReference>
<keyword evidence="1" id="KW-1133">Transmembrane helix</keyword>
<evidence type="ECO:0000313" key="3">
    <source>
        <dbReference type="EMBL" id="MEC0226605.1"/>
    </source>
</evidence>
<reference evidence="3 4" key="1">
    <citation type="submission" date="2023-03" db="EMBL/GenBank/DDBJ databases">
        <title>Bacillus Genome Sequencing.</title>
        <authorList>
            <person name="Dunlap C."/>
        </authorList>
    </citation>
    <scope>NUCLEOTIDE SEQUENCE [LARGE SCALE GENOMIC DNA]</scope>
    <source>
        <strain evidence="3 4">BD-533</strain>
    </source>
</reference>
<dbReference type="InterPro" id="IPR029787">
    <property type="entry name" value="Nucleotide_cyclase"/>
</dbReference>
<evidence type="ECO:0000313" key="4">
    <source>
        <dbReference type="Proteomes" id="UP001338137"/>
    </source>
</evidence>
<dbReference type="InterPro" id="IPR000160">
    <property type="entry name" value="GGDEF_dom"/>
</dbReference>
<dbReference type="Proteomes" id="UP001338137">
    <property type="component" value="Unassembled WGS sequence"/>
</dbReference>
<dbReference type="CDD" id="cd01949">
    <property type="entry name" value="GGDEF"/>
    <property type="match status" value="1"/>
</dbReference>
<evidence type="ECO:0000259" key="2">
    <source>
        <dbReference type="PROSITE" id="PS50887"/>
    </source>
</evidence>
<dbReference type="NCBIfam" id="TIGR00254">
    <property type="entry name" value="GGDEF"/>
    <property type="match status" value="1"/>
</dbReference>
<feature type="domain" description="GGDEF" evidence="2">
    <location>
        <begin position="190"/>
        <end position="321"/>
    </location>
</feature>